<dbReference type="PROSITE" id="PS01124">
    <property type="entry name" value="HTH_ARAC_FAMILY_2"/>
    <property type="match status" value="1"/>
</dbReference>
<comment type="caution">
    <text evidence="5">The sequence shown here is derived from an EMBL/GenBank/DDBJ whole genome shotgun (WGS) entry which is preliminary data.</text>
</comment>
<dbReference type="PANTHER" id="PTHR43280:SF31">
    <property type="entry name" value="TRANSCRIPTIONAL REGULATORY PROTEIN"/>
    <property type="match status" value="1"/>
</dbReference>
<keyword evidence="3" id="KW-0804">Transcription</keyword>
<dbReference type="Proteomes" id="UP000478417">
    <property type="component" value="Unassembled WGS sequence"/>
</dbReference>
<feature type="domain" description="HTH araC/xylS-type" evidence="4">
    <location>
        <begin position="203"/>
        <end position="301"/>
    </location>
</feature>
<evidence type="ECO:0000256" key="2">
    <source>
        <dbReference type="ARBA" id="ARBA00023125"/>
    </source>
</evidence>
<keyword evidence="2" id="KW-0238">DNA-binding</keyword>
<organism evidence="5 6">
    <name type="scientific">Oceanipulchritudo coccoides</name>
    <dbReference type="NCBI Taxonomy" id="2706888"/>
    <lineage>
        <taxon>Bacteria</taxon>
        <taxon>Pseudomonadati</taxon>
        <taxon>Verrucomicrobiota</taxon>
        <taxon>Opitutia</taxon>
        <taxon>Puniceicoccales</taxon>
        <taxon>Oceanipulchritudinaceae</taxon>
        <taxon>Oceanipulchritudo</taxon>
    </lineage>
</organism>
<protein>
    <submittedName>
        <fullName evidence="5">AraC family transcriptional regulator</fullName>
    </submittedName>
</protein>
<dbReference type="InterPro" id="IPR009057">
    <property type="entry name" value="Homeodomain-like_sf"/>
</dbReference>
<dbReference type="SUPFAM" id="SSF46689">
    <property type="entry name" value="Homeodomain-like"/>
    <property type="match status" value="2"/>
</dbReference>
<evidence type="ECO:0000256" key="1">
    <source>
        <dbReference type="ARBA" id="ARBA00023015"/>
    </source>
</evidence>
<dbReference type="PROSITE" id="PS00041">
    <property type="entry name" value="HTH_ARAC_FAMILY_1"/>
    <property type="match status" value="1"/>
</dbReference>
<dbReference type="InterPro" id="IPR014710">
    <property type="entry name" value="RmlC-like_jellyroll"/>
</dbReference>
<dbReference type="GO" id="GO:0043565">
    <property type="term" value="F:sequence-specific DNA binding"/>
    <property type="evidence" value="ECO:0007669"/>
    <property type="project" value="InterPro"/>
</dbReference>
<evidence type="ECO:0000256" key="3">
    <source>
        <dbReference type="ARBA" id="ARBA00023163"/>
    </source>
</evidence>
<dbReference type="Gene3D" id="2.60.120.10">
    <property type="entry name" value="Jelly Rolls"/>
    <property type="match status" value="1"/>
</dbReference>
<reference evidence="5 6" key="1">
    <citation type="submission" date="2020-02" db="EMBL/GenBank/DDBJ databases">
        <title>Albibacoteraceae fam. nov., the first described family within the subdivision 4 Verrucomicrobia.</title>
        <authorList>
            <person name="Xi F."/>
        </authorList>
    </citation>
    <scope>NUCLEOTIDE SEQUENCE [LARGE SCALE GENOMIC DNA]</scope>
    <source>
        <strain evidence="5 6">CK1056</strain>
    </source>
</reference>
<evidence type="ECO:0000313" key="5">
    <source>
        <dbReference type="EMBL" id="NDV62839.1"/>
    </source>
</evidence>
<dbReference type="SUPFAM" id="SSF51215">
    <property type="entry name" value="Regulatory protein AraC"/>
    <property type="match status" value="1"/>
</dbReference>
<keyword evidence="6" id="KW-1185">Reference proteome</keyword>
<name>A0A6B2M3Q7_9BACT</name>
<dbReference type="PANTHER" id="PTHR43280">
    <property type="entry name" value="ARAC-FAMILY TRANSCRIPTIONAL REGULATOR"/>
    <property type="match status" value="1"/>
</dbReference>
<evidence type="ECO:0000259" key="4">
    <source>
        <dbReference type="PROSITE" id="PS01124"/>
    </source>
</evidence>
<dbReference type="InterPro" id="IPR003313">
    <property type="entry name" value="AraC-bd"/>
</dbReference>
<dbReference type="GO" id="GO:0003700">
    <property type="term" value="F:DNA-binding transcription factor activity"/>
    <property type="evidence" value="ECO:0007669"/>
    <property type="project" value="InterPro"/>
</dbReference>
<gene>
    <name evidence="5" type="ORF">G0Q06_10290</name>
</gene>
<dbReference type="SMART" id="SM00342">
    <property type="entry name" value="HTH_ARAC"/>
    <property type="match status" value="1"/>
</dbReference>
<proteinExistence type="predicted"/>
<dbReference type="InterPro" id="IPR018062">
    <property type="entry name" value="HTH_AraC-typ_CS"/>
</dbReference>
<dbReference type="InterPro" id="IPR037923">
    <property type="entry name" value="HTH-like"/>
</dbReference>
<dbReference type="AlphaFoldDB" id="A0A6B2M3Q7"/>
<dbReference type="EMBL" id="JAAGNX010000002">
    <property type="protein sequence ID" value="NDV62839.1"/>
    <property type="molecule type" value="Genomic_DNA"/>
</dbReference>
<evidence type="ECO:0000313" key="6">
    <source>
        <dbReference type="Proteomes" id="UP000478417"/>
    </source>
</evidence>
<dbReference type="InterPro" id="IPR018060">
    <property type="entry name" value="HTH_AraC"/>
</dbReference>
<accession>A0A6B2M3Q7</accession>
<dbReference type="Pfam" id="PF02311">
    <property type="entry name" value="AraC_binding"/>
    <property type="match status" value="1"/>
</dbReference>
<sequence>MKDDFPAWIILTKMEIQSKEPFIELSEQVYDTRYYSFGGMQKHSPAPVEIVFGGLEHCDKDYRIDRKGFPVFLLEYVVSGEGSLTLDGQPHTLRKGCLYWYGPGVPCHLVNNPERPLVKHFIAFRSSQGSPEKLYNINRYFIGANRGGEQVGNIIDSLFLEACLGTEDSFRICCSYLDILLLKCARSEILEQHTRERAWPVFKRVKDYISDNYLELKRIDDIAAGVDLDPSYISRLFKRYYHVTPYNFLLQRKMEYALDLLRQGNMSVQKAAETIGFEDPFHFSRVFKKFKGISPSDVRSVRL</sequence>
<dbReference type="Pfam" id="PF12833">
    <property type="entry name" value="HTH_18"/>
    <property type="match status" value="1"/>
</dbReference>
<dbReference type="Gene3D" id="1.10.10.60">
    <property type="entry name" value="Homeodomain-like"/>
    <property type="match status" value="2"/>
</dbReference>
<keyword evidence="1" id="KW-0805">Transcription regulation</keyword>